<name>A0A1T5LHN6_9GAMM</name>
<proteinExistence type="predicted"/>
<feature type="domain" description="VOC" evidence="1">
    <location>
        <begin position="9"/>
        <end position="126"/>
    </location>
</feature>
<dbReference type="Gene3D" id="3.10.180.10">
    <property type="entry name" value="2,3-Dihydroxybiphenyl 1,2-Dioxygenase, domain 1"/>
    <property type="match status" value="1"/>
</dbReference>
<dbReference type="InterPro" id="IPR029068">
    <property type="entry name" value="Glyas_Bleomycin-R_OHBP_Dase"/>
</dbReference>
<dbReference type="RefSeq" id="WP_079724891.1">
    <property type="nucleotide sequence ID" value="NZ_BMCL01000001.1"/>
</dbReference>
<dbReference type="InterPro" id="IPR052164">
    <property type="entry name" value="Anthracycline_SecMetBiosynth"/>
</dbReference>
<dbReference type="InterPro" id="IPR037523">
    <property type="entry name" value="VOC_core"/>
</dbReference>
<reference evidence="2 3" key="1">
    <citation type="submission" date="2017-02" db="EMBL/GenBank/DDBJ databases">
        <authorList>
            <person name="Peterson S.W."/>
        </authorList>
    </citation>
    <scope>NUCLEOTIDE SEQUENCE [LARGE SCALE GENOMIC DNA]</scope>
    <source>
        <strain evidence="2 3">P15</strain>
    </source>
</reference>
<dbReference type="PANTHER" id="PTHR33993">
    <property type="entry name" value="GLYOXALASE-RELATED"/>
    <property type="match status" value="1"/>
</dbReference>
<dbReference type="Proteomes" id="UP000190341">
    <property type="component" value="Unassembled WGS sequence"/>
</dbReference>
<sequence length="134" mass="14984">MTDKPRVHGLGGVFFKADDPKALSDWYGRHLGLDVSQWGGAMLPWKRADTGEEALTIWSPFKADTTYFEPSQKSYMLNFRVDDLEGMLDALRAEGCQVLERREDGEQGKFGYVVDPEGGLVELWQPPVADDATS</sequence>
<dbReference type="EMBL" id="FUZV01000002">
    <property type="protein sequence ID" value="SKC75503.1"/>
    <property type="molecule type" value="Genomic_DNA"/>
</dbReference>
<dbReference type="OrthoDB" id="9799428at2"/>
<dbReference type="AlphaFoldDB" id="A0A1T5LHN6"/>
<organism evidence="2 3">
    <name type="scientific">Pseudoxanthomonas indica</name>
    <dbReference type="NCBI Taxonomy" id="428993"/>
    <lineage>
        <taxon>Bacteria</taxon>
        <taxon>Pseudomonadati</taxon>
        <taxon>Pseudomonadota</taxon>
        <taxon>Gammaproteobacteria</taxon>
        <taxon>Lysobacterales</taxon>
        <taxon>Lysobacteraceae</taxon>
        <taxon>Pseudoxanthomonas</taxon>
    </lineage>
</organism>
<dbReference type="SUPFAM" id="SSF54593">
    <property type="entry name" value="Glyoxalase/Bleomycin resistance protein/Dihydroxybiphenyl dioxygenase"/>
    <property type="match status" value="1"/>
</dbReference>
<accession>A0A1T5LHN6</accession>
<gene>
    <name evidence="2" type="ORF">SAMN06296058_2547</name>
</gene>
<evidence type="ECO:0000259" key="1">
    <source>
        <dbReference type="PROSITE" id="PS51819"/>
    </source>
</evidence>
<dbReference type="InterPro" id="IPR041581">
    <property type="entry name" value="Glyoxalase_6"/>
</dbReference>
<dbReference type="CDD" id="cd06587">
    <property type="entry name" value="VOC"/>
    <property type="match status" value="1"/>
</dbReference>
<keyword evidence="3" id="KW-1185">Reference proteome</keyword>
<dbReference type="PROSITE" id="PS51819">
    <property type="entry name" value="VOC"/>
    <property type="match status" value="1"/>
</dbReference>
<evidence type="ECO:0000313" key="2">
    <source>
        <dbReference type="EMBL" id="SKC75503.1"/>
    </source>
</evidence>
<dbReference type="STRING" id="428993.SAMN06296058_2547"/>
<protein>
    <recommendedName>
        <fullName evidence="1">VOC domain-containing protein</fullName>
    </recommendedName>
</protein>
<dbReference type="Pfam" id="PF18029">
    <property type="entry name" value="Glyoxalase_6"/>
    <property type="match status" value="1"/>
</dbReference>
<evidence type="ECO:0000313" key="3">
    <source>
        <dbReference type="Proteomes" id="UP000190341"/>
    </source>
</evidence>
<dbReference type="PANTHER" id="PTHR33993:SF5">
    <property type="entry name" value="GLYOXALASE"/>
    <property type="match status" value="1"/>
</dbReference>